<evidence type="ECO:0000313" key="8">
    <source>
        <dbReference type="Proteomes" id="UP000054266"/>
    </source>
</evidence>
<dbReference type="Gene3D" id="3.90.1150.10">
    <property type="entry name" value="Aspartate Aminotransferase, domain 1"/>
    <property type="match status" value="1"/>
</dbReference>
<evidence type="ECO:0000256" key="4">
    <source>
        <dbReference type="ARBA" id="ARBA00022898"/>
    </source>
</evidence>
<comment type="cofactor">
    <cofactor evidence="1">
        <name>pyridoxal 5'-phosphate</name>
        <dbReference type="ChEBI" id="CHEBI:597326"/>
    </cofactor>
</comment>
<accession>A0A0D2FV27</accession>
<feature type="domain" description="Aminotransferase class I/classII large" evidence="6">
    <location>
        <begin position="101"/>
        <end position="432"/>
    </location>
</feature>
<sequence>MILIDRDWRLERVEQTRDTFSAIQCHLFLLSLEAELSCWGGTFQRRLTPIVRVDDHVAITVGTATFCSLGNASCPVQASKSKVESTRDDYLAHLNKGATPLGSTGSRLLDGNSELAETLEREIAAFHGAEAGLLTNSGFDANVSIFAFLPQPGDVIIYDELIHASVHDGMRQCRAKLQIPFKHNDVEDLGRILQRFSPSSPSQTIFVALETVYSMEGDLAPLTEIVDLMEALLPHNNAHLVVDEAHATGIYGPNGSGRVCELGLEKRVSIRLHTFGKALASNGAIVLCSPIIRLYLINYARPLIYTTFMSHPNLLAIKTAYDWLRLGKANFLAANLYHLIDHLHSRLQSLGSLASTPIDPTGQHAVTLPTTCPESPIFAILSPQPRSLASHCQSAGFIVRPVVAPTVPAGTERVRVCLHAGNTVAQIDKFVECVKQWIINQGATEHQAGRPIAPQGRVRDETSGRSLLAKI</sequence>
<dbReference type="SUPFAM" id="SSF53383">
    <property type="entry name" value="PLP-dependent transferases"/>
    <property type="match status" value="1"/>
</dbReference>
<gene>
    <name evidence="7" type="ORF">PV04_00522</name>
</gene>
<evidence type="ECO:0000259" key="6">
    <source>
        <dbReference type="Pfam" id="PF00155"/>
    </source>
</evidence>
<protein>
    <recommendedName>
        <fullName evidence="6">Aminotransferase class I/classII large domain-containing protein</fullName>
    </recommendedName>
</protein>
<evidence type="ECO:0000313" key="7">
    <source>
        <dbReference type="EMBL" id="KIW72318.1"/>
    </source>
</evidence>
<dbReference type="GO" id="GO:0030170">
    <property type="term" value="F:pyridoxal phosphate binding"/>
    <property type="evidence" value="ECO:0007669"/>
    <property type="project" value="InterPro"/>
</dbReference>
<evidence type="ECO:0000256" key="5">
    <source>
        <dbReference type="SAM" id="MobiDB-lite"/>
    </source>
</evidence>
<reference evidence="7 8" key="1">
    <citation type="submission" date="2015-01" db="EMBL/GenBank/DDBJ databases">
        <title>The Genome Sequence of Capronia semiimmersa CBS27337.</title>
        <authorList>
            <consortium name="The Broad Institute Genomics Platform"/>
            <person name="Cuomo C."/>
            <person name="de Hoog S."/>
            <person name="Gorbushina A."/>
            <person name="Stielow B."/>
            <person name="Teixiera M."/>
            <person name="Abouelleil A."/>
            <person name="Chapman S.B."/>
            <person name="Priest M."/>
            <person name="Young S.K."/>
            <person name="Wortman J."/>
            <person name="Nusbaum C."/>
            <person name="Birren B."/>
        </authorList>
    </citation>
    <scope>NUCLEOTIDE SEQUENCE [LARGE SCALE GENOMIC DNA]</scope>
    <source>
        <strain evidence="7 8">CBS 27337</strain>
    </source>
</reference>
<comment type="similarity">
    <text evidence="2">Belongs to the class-II pyridoxal-phosphate-dependent aminotransferase family. BioF subfamily.</text>
</comment>
<dbReference type="PANTHER" id="PTHR13693">
    <property type="entry name" value="CLASS II AMINOTRANSFERASE/8-AMINO-7-OXONONANOATE SYNTHASE"/>
    <property type="match status" value="1"/>
</dbReference>
<dbReference type="GO" id="GO:0009102">
    <property type="term" value="P:biotin biosynthetic process"/>
    <property type="evidence" value="ECO:0007669"/>
    <property type="project" value="TreeGrafter"/>
</dbReference>
<dbReference type="AlphaFoldDB" id="A0A0D2FV27"/>
<dbReference type="EMBL" id="KN846956">
    <property type="protein sequence ID" value="KIW72318.1"/>
    <property type="molecule type" value="Genomic_DNA"/>
</dbReference>
<name>A0A0D2FV27_9EURO</name>
<dbReference type="Pfam" id="PF00155">
    <property type="entry name" value="Aminotran_1_2"/>
    <property type="match status" value="1"/>
</dbReference>
<evidence type="ECO:0000256" key="3">
    <source>
        <dbReference type="ARBA" id="ARBA00022679"/>
    </source>
</evidence>
<dbReference type="InterPro" id="IPR015422">
    <property type="entry name" value="PyrdxlP-dep_Trfase_small"/>
</dbReference>
<keyword evidence="3" id="KW-0808">Transferase</keyword>
<dbReference type="Gene3D" id="3.40.640.10">
    <property type="entry name" value="Type I PLP-dependent aspartate aminotransferase-like (Major domain)"/>
    <property type="match status" value="1"/>
</dbReference>
<feature type="region of interest" description="Disordered" evidence="5">
    <location>
        <begin position="448"/>
        <end position="471"/>
    </location>
</feature>
<evidence type="ECO:0000256" key="1">
    <source>
        <dbReference type="ARBA" id="ARBA00001933"/>
    </source>
</evidence>
<dbReference type="InterPro" id="IPR015421">
    <property type="entry name" value="PyrdxlP-dep_Trfase_major"/>
</dbReference>
<evidence type="ECO:0000256" key="2">
    <source>
        <dbReference type="ARBA" id="ARBA00010008"/>
    </source>
</evidence>
<dbReference type="GO" id="GO:0016740">
    <property type="term" value="F:transferase activity"/>
    <property type="evidence" value="ECO:0007669"/>
    <property type="project" value="UniProtKB-KW"/>
</dbReference>
<dbReference type="PANTHER" id="PTHR13693:SF77">
    <property type="entry name" value="8-AMINO-7-OXONONANOATE SYNTHASE"/>
    <property type="match status" value="1"/>
</dbReference>
<dbReference type="STRING" id="5601.A0A0D2FV27"/>
<keyword evidence="4" id="KW-0663">Pyridoxal phosphate</keyword>
<organism evidence="7 8">
    <name type="scientific">Phialophora macrospora</name>
    <dbReference type="NCBI Taxonomy" id="1851006"/>
    <lineage>
        <taxon>Eukaryota</taxon>
        <taxon>Fungi</taxon>
        <taxon>Dikarya</taxon>
        <taxon>Ascomycota</taxon>
        <taxon>Pezizomycotina</taxon>
        <taxon>Eurotiomycetes</taxon>
        <taxon>Chaetothyriomycetidae</taxon>
        <taxon>Chaetothyriales</taxon>
        <taxon>Herpotrichiellaceae</taxon>
        <taxon>Phialophora</taxon>
    </lineage>
</organism>
<dbReference type="InterPro" id="IPR015424">
    <property type="entry name" value="PyrdxlP-dep_Trfase"/>
</dbReference>
<dbReference type="Proteomes" id="UP000054266">
    <property type="component" value="Unassembled WGS sequence"/>
</dbReference>
<proteinExistence type="inferred from homology"/>
<dbReference type="InterPro" id="IPR004839">
    <property type="entry name" value="Aminotransferase_I/II_large"/>
</dbReference>
<keyword evidence="8" id="KW-1185">Reference proteome</keyword>
<dbReference type="InterPro" id="IPR050087">
    <property type="entry name" value="AON_synthase_class-II"/>
</dbReference>